<feature type="domain" description="ABC-type transport auxiliary lipoprotein component" evidence="2">
    <location>
        <begin position="48"/>
        <end position="203"/>
    </location>
</feature>
<dbReference type="Proteomes" id="UP000216998">
    <property type="component" value="Unassembled WGS sequence"/>
</dbReference>
<proteinExistence type="predicted"/>
<keyword evidence="4" id="KW-1185">Reference proteome</keyword>
<protein>
    <recommendedName>
        <fullName evidence="2">ABC-type transport auxiliary lipoprotein component domain-containing protein</fullName>
    </recommendedName>
</protein>
<accession>A0A255YY36</accession>
<dbReference type="OrthoDB" id="9808689at2"/>
<gene>
    <name evidence="3" type="ORF">CHU95_11845</name>
</gene>
<evidence type="ECO:0000256" key="1">
    <source>
        <dbReference type="SAM" id="SignalP"/>
    </source>
</evidence>
<comment type="caution">
    <text evidence="3">The sequence shown here is derived from an EMBL/GenBank/DDBJ whole genome shotgun (WGS) entry which is preliminary data.</text>
</comment>
<reference evidence="3 4" key="1">
    <citation type="submission" date="2017-07" db="EMBL/GenBank/DDBJ databases">
        <title>Niveispirillum cyanobacteriorum sp. nov., isolated from cyanobacterial aggregates in a eutrophic lake.</title>
        <authorList>
            <person name="Cai H."/>
        </authorList>
    </citation>
    <scope>NUCLEOTIDE SEQUENCE [LARGE SCALE GENOMIC DNA]</scope>
    <source>
        <strain evidence="4">TH1-14</strain>
    </source>
</reference>
<dbReference type="InterPro" id="IPR005586">
    <property type="entry name" value="ABC_trans_aux"/>
</dbReference>
<dbReference type="EMBL" id="NOXU01000029">
    <property type="protein sequence ID" value="OYQ34147.1"/>
    <property type="molecule type" value="Genomic_DNA"/>
</dbReference>
<sequence>MTLPKSLTRRHLLALGSAVPLAACSPATLLTGGKPQKIFVLTPAREFTAGLARAPWQLLVETPLANAAIDTPRIMLGETSNRMTYYSGATWADTAPEMMQNLLVESFENSRRIVAVGVERSGLRADFILKADLRDFQANYKGQDSRETAPEAMVRINAKLVRLPRRNIVAGDTFEATVRAASPALEDIIRAFDLATGAVLRRIVEWTLQQGVTNVDAYPLAWAAEPASSR</sequence>
<name>A0A255YY36_9PROT</name>
<evidence type="ECO:0000313" key="4">
    <source>
        <dbReference type="Proteomes" id="UP000216998"/>
    </source>
</evidence>
<feature type="chain" id="PRO_5012084245" description="ABC-type transport auxiliary lipoprotein component domain-containing protein" evidence="1">
    <location>
        <begin position="23"/>
        <end position="230"/>
    </location>
</feature>
<keyword evidence="1" id="KW-0732">Signal</keyword>
<dbReference type="SUPFAM" id="SSF159594">
    <property type="entry name" value="XCC0632-like"/>
    <property type="match status" value="1"/>
</dbReference>
<dbReference type="Pfam" id="PF03886">
    <property type="entry name" value="ABC_trans_aux"/>
    <property type="match status" value="1"/>
</dbReference>
<organism evidence="3 4">
    <name type="scientific">Niveispirillum lacus</name>
    <dbReference type="NCBI Taxonomy" id="1981099"/>
    <lineage>
        <taxon>Bacteria</taxon>
        <taxon>Pseudomonadati</taxon>
        <taxon>Pseudomonadota</taxon>
        <taxon>Alphaproteobacteria</taxon>
        <taxon>Rhodospirillales</taxon>
        <taxon>Azospirillaceae</taxon>
        <taxon>Niveispirillum</taxon>
    </lineage>
</organism>
<dbReference type="Gene3D" id="3.40.50.10610">
    <property type="entry name" value="ABC-type transport auxiliary lipoprotein component"/>
    <property type="match status" value="1"/>
</dbReference>
<dbReference type="RefSeq" id="WP_094456557.1">
    <property type="nucleotide sequence ID" value="NZ_NOXU01000029.1"/>
</dbReference>
<evidence type="ECO:0000313" key="3">
    <source>
        <dbReference type="EMBL" id="OYQ34147.1"/>
    </source>
</evidence>
<feature type="signal peptide" evidence="1">
    <location>
        <begin position="1"/>
        <end position="22"/>
    </location>
</feature>
<dbReference type="AlphaFoldDB" id="A0A255YY36"/>
<evidence type="ECO:0000259" key="2">
    <source>
        <dbReference type="Pfam" id="PF03886"/>
    </source>
</evidence>